<accession>A0A8S0T9T5</accession>
<reference evidence="1 2" key="1">
    <citation type="submission" date="2019-12" db="EMBL/GenBank/DDBJ databases">
        <authorList>
            <person name="Alioto T."/>
            <person name="Alioto T."/>
            <person name="Gomez Garrido J."/>
        </authorList>
    </citation>
    <scope>NUCLEOTIDE SEQUENCE [LARGE SCALE GENOMIC DNA]</scope>
</reference>
<dbReference type="EMBL" id="CACTIH010005785">
    <property type="protein sequence ID" value="CAA3001828.1"/>
    <property type="molecule type" value="Genomic_DNA"/>
</dbReference>
<evidence type="ECO:0000313" key="1">
    <source>
        <dbReference type="EMBL" id="CAA3001828.1"/>
    </source>
</evidence>
<dbReference type="AlphaFoldDB" id="A0A8S0T9T5"/>
<dbReference type="Proteomes" id="UP000594638">
    <property type="component" value="Unassembled WGS sequence"/>
</dbReference>
<dbReference type="Gramene" id="OE9A034957T1">
    <property type="protein sequence ID" value="OE9A034957C1"/>
    <property type="gene ID" value="OE9A034957"/>
</dbReference>
<organism evidence="1 2">
    <name type="scientific">Olea europaea subsp. europaea</name>
    <dbReference type="NCBI Taxonomy" id="158383"/>
    <lineage>
        <taxon>Eukaryota</taxon>
        <taxon>Viridiplantae</taxon>
        <taxon>Streptophyta</taxon>
        <taxon>Embryophyta</taxon>
        <taxon>Tracheophyta</taxon>
        <taxon>Spermatophyta</taxon>
        <taxon>Magnoliopsida</taxon>
        <taxon>eudicotyledons</taxon>
        <taxon>Gunneridae</taxon>
        <taxon>Pentapetalae</taxon>
        <taxon>asterids</taxon>
        <taxon>lamiids</taxon>
        <taxon>Lamiales</taxon>
        <taxon>Oleaceae</taxon>
        <taxon>Oleeae</taxon>
        <taxon>Olea</taxon>
    </lineage>
</organism>
<protein>
    <submittedName>
        <fullName evidence="1">Uncharacterized protein</fullName>
    </submittedName>
</protein>
<comment type="caution">
    <text evidence="1">The sequence shown here is derived from an EMBL/GenBank/DDBJ whole genome shotgun (WGS) entry which is preliminary data.</text>
</comment>
<keyword evidence="2" id="KW-1185">Reference proteome</keyword>
<proteinExistence type="predicted"/>
<sequence>MAYTPSPRNCLEMPENHVASLPRPRRVPNMACTLCPKIAMKYLNIRLCPYRGQDASRTWPTYHAQKCLKIGLRPSCVPDMARTMTHPEHGLYTVPKNCPEMSENQAPSPPWLGRVLDMAYTP</sequence>
<evidence type="ECO:0000313" key="2">
    <source>
        <dbReference type="Proteomes" id="UP000594638"/>
    </source>
</evidence>
<name>A0A8S0T9T5_OLEEU</name>
<gene>
    <name evidence="1" type="ORF">OLEA9_A034957</name>
</gene>